<feature type="signal peptide" evidence="2">
    <location>
        <begin position="1"/>
        <end position="17"/>
    </location>
</feature>
<evidence type="ECO:0000313" key="3">
    <source>
        <dbReference type="EMBL" id="KAK0388437.1"/>
    </source>
</evidence>
<name>A0AA39GLX9_SARSR</name>
<keyword evidence="2" id="KW-0732">Signal</keyword>
<keyword evidence="1" id="KW-0472">Membrane</keyword>
<proteinExistence type="predicted"/>
<gene>
    <name evidence="3" type="ORF">NLU13_4681</name>
</gene>
<dbReference type="AlphaFoldDB" id="A0AA39GLX9"/>
<feature type="transmembrane region" description="Helical" evidence="1">
    <location>
        <begin position="155"/>
        <end position="173"/>
    </location>
</feature>
<reference evidence="3" key="1">
    <citation type="submission" date="2022-10" db="EMBL/GenBank/DDBJ databases">
        <title>Determination and structural analysis of whole genome sequence of Sarocladium strictum F4-1.</title>
        <authorList>
            <person name="Hu L."/>
            <person name="Jiang Y."/>
        </authorList>
    </citation>
    <scope>NUCLEOTIDE SEQUENCE</scope>
    <source>
        <strain evidence="3">F4-1</strain>
    </source>
</reference>
<sequence>MRVVFFAVAALAAGVFSSPVAQVQTDGNTVQKRQLEQPAAIISALHDAVVAQTGPINETIAAKPNSLAAASEINPRLAAITRAIQAATNQIDALQAQKRSVAAGEIAARQDEGGDGEVCDAQCLTERVLEVVYEIVSTIRDIIQTFGLGNFLSQINPLLLALSILVTSLNVLVTGLLVTVTAVVTTLLGGLGLALLLLGWGA</sequence>
<keyword evidence="1" id="KW-1133">Transmembrane helix</keyword>
<protein>
    <submittedName>
        <fullName evidence="3">Uncharacterized protein</fullName>
    </submittedName>
</protein>
<feature type="chain" id="PRO_5041463609" evidence="2">
    <location>
        <begin position="18"/>
        <end position="202"/>
    </location>
</feature>
<accession>A0AA39GLX9</accession>
<evidence type="ECO:0000256" key="1">
    <source>
        <dbReference type="SAM" id="Phobius"/>
    </source>
</evidence>
<keyword evidence="1" id="KW-0812">Transmembrane</keyword>
<keyword evidence="4" id="KW-1185">Reference proteome</keyword>
<dbReference type="EMBL" id="JAPDFR010000003">
    <property type="protein sequence ID" value="KAK0388437.1"/>
    <property type="molecule type" value="Genomic_DNA"/>
</dbReference>
<organism evidence="3 4">
    <name type="scientific">Sarocladium strictum</name>
    <name type="common">Black bundle disease fungus</name>
    <name type="synonym">Acremonium strictum</name>
    <dbReference type="NCBI Taxonomy" id="5046"/>
    <lineage>
        <taxon>Eukaryota</taxon>
        <taxon>Fungi</taxon>
        <taxon>Dikarya</taxon>
        <taxon>Ascomycota</taxon>
        <taxon>Pezizomycotina</taxon>
        <taxon>Sordariomycetes</taxon>
        <taxon>Hypocreomycetidae</taxon>
        <taxon>Hypocreales</taxon>
        <taxon>Sarocladiaceae</taxon>
        <taxon>Sarocladium</taxon>
    </lineage>
</organism>
<comment type="caution">
    <text evidence="3">The sequence shown here is derived from an EMBL/GenBank/DDBJ whole genome shotgun (WGS) entry which is preliminary data.</text>
</comment>
<evidence type="ECO:0000256" key="2">
    <source>
        <dbReference type="SAM" id="SignalP"/>
    </source>
</evidence>
<dbReference type="Proteomes" id="UP001175261">
    <property type="component" value="Unassembled WGS sequence"/>
</dbReference>
<feature type="transmembrane region" description="Helical" evidence="1">
    <location>
        <begin position="180"/>
        <end position="200"/>
    </location>
</feature>
<evidence type="ECO:0000313" key="4">
    <source>
        <dbReference type="Proteomes" id="UP001175261"/>
    </source>
</evidence>